<evidence type="ECO:0000256" key="8">
    <source>
        <dbReference type="ARBA" id="ARBA00022927"/>
    </source>
</evidence>
<evidence type="ECO:0000256" key="9">
    <source>
        <dbReference type="ARBA" id="ARBA00023136"/>
    </source>
</evidence>
<evidence type="ECO:0000256" key="1">
    <source>
        <dbReference type="ARBA" id="ARBA00004413"/>
    </source>
</evidence>
<keyword evidence="9" id="KW-0472">Membrane</keyword>
<comment type="subcellular location">
    <subcellularLocation>
        <location evidence="1">Cell membrane</location>
        <topology evidence="1">Peripheral membrane protein</topology>
        <orientation evidence="1">Cytoplasmic side</orientation>
    </subcellularLocation>
</comment>
<keyword evidence="12" id="KW-0282">Flagellum</keyword>
<evidence type="ECO:0000256" key="2">
    <source>
        <dbReference type="ARBA" id="ARBA00010004"/>
    </source>
</evidence>
<evidence type="ECO:0000256" key="6">
    <source>
        <dbReference type="ARBA" id="ARBA00022500"/>
    </source>
</evidence>
<evidence type="ECO:0000256" key="5">
    <source>
        <dbReference type="ARBA" id="ARBA00022475"/>
    </source>
</evidence>
<dbReference type="SUPFAM" id="SSF46966">
    <property type="entry name" value="Spectrin repeat"/>
    <property type="match status" value="1"/>
</dbReference>
<keyword evidence="5" id="KW-1003">Cell membrane</keyword>
<keyword evidence="10" id="KW-1006">Bacterial flagellum protein export</keyword>
<dbReference type="NCBIfam" id="TIGR02473">
    <property type="entry name" value="flagell_FliJ"/>
    <property type="match status" value="1"/>
</dbReference>
<keyword evidence="7" id="KW-1005">Bacterial flagellum biogenesis</keyword>
<dbReference type="InterPro" id="IPR053716">
    <property type="entry name" value="Flag_assembly_chemotaxis_eff"/>
</dbReference>
<evidence type="ECO:0000313" key="13">
    <source>
        <dbReference type="Proteomes" id="UP001596505"/>
    </source>
</evidence>
<evidence type="ECO:0000256" key="11">
    <source>
        <dbReference type="SAM" id="Coils"/>
    </source>
</evidence>
<comment type="similarity">
    <text evidence="2">Belongs to the FliJ family.</text>
</comment>
<dbReference type="Gene3D" id="1.10.287.1700">
    <property type="match status" value="1"/>
</dbReference>
<feature type="coiled-coil region" evidence="11">
    <location>
        <begin position="18"/>
        <end position="114"/>
    </location>
</feature>
<dbReference type="RefSeq" id="WP_380964759.1">
    <property type="nucleotide sequence ID" value="NZ_JBHTCO010000004.1"/>
</dbReference>
<keyword evidence="8" id="KW-0653">Protein transport</keyword>
<organism evidence="12 13">
    <name type="scientific">Scopulibacillus cellulosilyticus</name>
    <dbReference type="NCBI Taxonomy" id="2665665"/>
    <lineage>
        <taxon>Bacteria</taxon>
        <taxon>Bacillati</taxon>
        <taxon>Bacillota</taxon>
        <taxon>Bacilli</taxon>
        <taxon>Bacillales</taxon>
        <taxon>Sporolactobacillaceae</taxon>
        <taxon>Scopulibacillus</taxon>
    </lineage>
</organism>
<keyword evidence="12" id="KW-0966">Cell projection</keyword>
<accession>A0ABW2PZ83</accession>
<evidence type="ECO:0000256" key="4">
    <source>
        <dbReference type="ARBA" id="ARBA00022448"/>
    </source>
</evidence>
<reference evidence="13" key="1">
    <citation type="journal article" date="2019" name="Int. J. Syst. Evol. Microbiol.">
        <title>The Global Catalogue of Microorganisms (GCM) 10K type strain sequencing project: providing services to taxonomists for standard genome sequencing and annotation.</title>
        <authorList>
            <consortium name="The Broad Institute Genomics Platform"/>
            <consortium name="The Broad Institute Genome Sequencing Center for Infectious Disease"/>
            <person name="Wu L."/>
            <person name="Ma J."/>
        </authorList>
    </citation>
    <scope>NUCLEOTIDE SEQUENCE [LARGE SCALE GENOMIC DNA]</scope>
    <source>
        <strain evidence="13">CGMCC 1.16305</strain>
    </source>
</reference>
<keyword evidence="12" id="KW-0969">Cilium</keyword>
<keyword evidence="4" id="KW-0813">Transport</keyword>
<dbReference type="EMBL" id="JBHTCO010000004">
    <property type="protein sequence ID" value="MFC7392551.1"/>
    <property type="molecule type" value="Genomic_DNA"/>
</dbReference>
<evidence type="ECO:0000256" key="10">
    <source>
        <dbReference type="ARBA" id="ARBA00023225"/>
    </source>
</evidence>
<sequence length="145" mass="17853">MPFEFSMQRVLHITENEKKQLESEYQTFYQMFEQLANELLCLMKKKEEVQTQLQQELKTSVTVDDIKSQINYVENLEKRIEDQQRKYDQARERLESFQLVLKEKTIEIKKYEKLKSKKWINYLKDEKKREMKLMDETASLNFMRH</sequence>
<protein>
    <recommendedName>
        <fullName evidence="3">Flagellar FliJ protein</fullName>
    </recommendedName>
</protein>
<dbReference type="InterPro" id="IPR012823">
    <property type="entry name" value="Flagell_FliJ"/>
</dbReference>
<keyword evidence="11" id="KW-0175">Coiled coil</keyword>
<keyword evidence="13" id="KW-1185">Reference proteome</keyword>
<name>A0ABW2PZ83_9BACL</name>
<comment type="caution">
    <text evidence="12">The sequence shown here is derived from an EMBL/GenBank/DDBJ whole genome shotgun (WGS) entry which is preliminary data.</text>
</comment>
<evidence type="ECO:0000256" key="7">
    <source>
        <dbReference type="ARBA" id="ARBA00022795"/>
    </source>
</evidence>
<evidence type="ECO:0000313" key="12">
    <source>
        <dbReference type="EMBL" id="MFC7392551.1"/>
    </source>
</evidence>
<proteinExistence type="inferred from homology"/>
<gene>
    <name evidence="12" type="primary">fliJ</name>
    <name evidence="12" type="ORF">ACFQRG_06090</name>
</gene>
<keyword evidence="6" id="KW-0145">Chemotaxis</keyword>
<dbReference type="Pfam" id="PF02050">
    <property type="entry name" value="FliJ"/>
    <property type="match status" value="1"/>
</dbReference>
<evidence type="ECO:0000256" key="3">
    <source>
        <dbReference type="ARBA" id="ARBA00020392"/>
    </source>
</evidence>
<dbReference type="Proteomes" id="UP001596505">
    <property type="component" value="Unassembled WGS sequence"/>
</dbReference>